<reference evidence="1 2" key="1">
    <citation type="submission" date="2017-02" db="EMBL/GenBank/DDBJ databases">
        <authorList>
            <person name="Guo L."/>
        </authorList>
    </citation>
    <scope>NUCLEOTIDE SEQUENCE [LARGE SCALE GENOMIC DNA]</scope>
    <source>
        <strain evidence="1 2">PRS09-11288</strain>
    </source>
</reference>
<sequence>MDYEKLLKISPSHVLVVRGSKIEQRKGLDTDVYIVDELAADRTVVASYEIRESMSIYPPFKRSTVWKRIDG</sequence>
<organism evidence="1 2">
    <name type="scientific">Pseudomonas parafulva</name>
    <dbReference type="NCBI Taxonomy" id="157782"/>
    <lineage>
        <taxon>Bacteria</taxon>
        <taxon>Pseudomonadati</taxon>
        <taxon>Pseudomonadota</taxon>
        <taxon>Gammaproteobacteria</taxon>
        <taxon>Pseudomonadales</taxon>
        <taxon>Pseudomonadaceae</taxon>
        <taxon>Pseudomonas</taxon>
    </lineage>
</organism>
<evidence type="ECO:0000313" key="2">
    <source>
        <dbReference type="Proteomes" id="UP000191010"/>
    </source>
</evidence>
<gene>
    <name evidence="1" type="ORF">B2J77_08995</name>
</gene>
<dbReference type="AlphaFoldDB" id="A0AAC9QCX5"/>
<evidence type="ECO:0000313" key="1">
    <source>
        <dbReference type="EMBL" id="AQW68337.1"/>
    </source>
</evidence>
<name>A0AAC9QCX5_9PSED</name>
<proteinExistence type="predicted"/>
<dbReference type="Proteomes" id="UP000191010">
    <property type="component" value="Chromosome"/>
</dbReference>
<dbReference type="EMBL" id="CP019952">
    <property type="protein sequence ID" value="AQW68337.1"/>
    <property type="molecule type" value="Genomic_DNA"/>
</dbReference>
<keyword evidence="2" id="KW-1185">Reference proteome</keyword>
<protein>
    <submittedName>
        <fullName evidence="1">Uncharacterized protein</fullName>
    </submittedName>
</protein>
<accession>A0AAC9QCX5</accession>